<evidence type="ECO:0000313" key="1">
    <source>
        <dbReference type="EMBL" id="PRQ20117.1"/>
    </source>
</evidence>
<comment type="caution">
    <text evidence="1">The sequence shown here is derived from an EMBL/GenBank/DDBJ whole genome shotgun (WGS) entry which is preliminary data.</text>
</comment>
<sequence>MVCHMTSSRPGITMLGFAQDYHLRSRCSDTWLCHEESNQKLLYDYCWISEKAHFSGCSNLSTIVGRNILDG</sequence>
<gene>
    <name evidence="1" type="ORF">RchiOBHm_Chr7g0224671</name>
</gene>
<dbReference type="Proteomes" id="UP000238479">
    <property type="component" value="Chromosome 7"/>
</dbReference>
<dbReference type="EMBL" id="PDCK01000045">
    <property type="protein sequence ID" value="PRQ20117.1"/>
    <property type="molecule type" value="Genomic_DNA"/>
</dbReference>
<organism evidence="1 2">
    <name type="scientific">Rosa chinensis</name>
    <name type="common">China rose</name>
    <dbReference type="NCBI Taxonomy" id="74649"/>
    <lineage>
        <taxon>Eukaryota</taxon>
        <taxon>Viridiplantae</taxon>
        <taxon>Streptophyta</taxon>
        <taxon>Embryophyta</taxon>
        <taxon>Tracheophyta</taxon>
        <taxon>Spermatophyta</taxon>
        <taxon>Magnoliopsida</taxon>
        <taxon>eudicotyledons</taxon>
        <taxon>Gunneridae</taxon>
        <taxon>Pentapetalae</taxon>
        <taxon>rosids</taxon>
        <taxon>fabids</taxon>
        <taxon>Rosales</taxon>
        <taxon>Rosaceae</taxon>
        <taxon>Rosoideae</taxon>
        <taxon>Rosoideae incertae sedis</taxon>
        <taxon>Rosa</taxon>
    </lineage>
</organism>
<reference evidence="1 2" key="1">
    <citation type="journal article" date="2018" name="Nat. Genet.">
        <title>The Rosa genome provides new insights in the design of modern roses.</title>
        <authorList>
            <person name="Bendahmane M."/>
        </authorList>
    </citation>
    <scope>NUCLEOTIDE SEQUENCE [LARGE SCALE GENOMIC DNA]</scope>
    <source>
        <strain evidence="2">cv. Old Blush</strain>
    </source>
</reference>
<accession>A0A2P6PDW9</accession>
<protein>
    <submittedName>
        <fullName evidence="1">Uncharacterized protein</fullName>
    </submittedName>
</protein>
<proteinExistence type="predicted"/>
<dbReference type="AlphaFoldDB" id="A0A2P6PDW9"/>
<dbReference type="Gramene" id="PRQ20117">
    <property type="protein sequence ID" value="PRQ20117"/>
    <property type="gene ID" value="RchiOBHm_Chr7g0224671"/>
</dbReference>
<name>A0A2P6PDW9_ROSCH</name>
<keyword evidence="2" id="KW-1185">Reference proteome</keyword>
<evidence type="ECO:0000313" key="2">
    <source>
        <dbReference type="Proteomes" id="UP000238479"/>
    </source>
</evidence>